<dbReference type="SUPFAM" id="SSF48371">
    <property type="entry name" value="ARM repeat"/>
    <property type="match status" value="1"/>
</dbReference>
<feature type="repeat" description="Pumilio" evidence="6">
    <location>
        <begin position="720"/>
        <end position="755"/>
    </location>
</feature>
<feature type="region of interest" description="Disordered" evidence="7">
    <location>
        <begin position="240"/>
        <end position="259"/>
    </location>
</feature>
<feature type="region of interest" description="Disordered" evidence="7">
    <location>
        <begin position="170"/>
        <end position="224"/>
    </location>
</feature>
<evidence type="ECO:0000256" key="3">
    <source>
        <dbReference type="ARBA" id="ARBA00022737"/>
    </source>
</evidence>
<dbReference type="Pfam" id="PF00806">
    <property type="entry name" value="PUF"/>
    <property type="match status" value="8"/>
</dbReference>
<feature type="repeat" description="Pumilio" evidence="6">
    <location>
        <begin position="865"/>
        <end position="900"/>
    </location>
</feature>
<evidence type="ECO:0000256" key="1">
    <source>
        <dbReference type="ARBA" id="ARBA00004496"/>
    </source>
</evidence>
<evidence type="ECO:0000256" key="4">
    <source>
        <dbReference type="ARBA" id="ARBA00022884"/>
    </source>
</evidence>
<feature type="repeat" description="Pumilio" evidence="6">
    <location>
        <begin position="901"/>
        <end position="936"/>
    </location>
</feature>
<feature type="region of interest" description="Disordered" evidence="7">
    <location>
        <begin position="1024"/>
        <end position="1057"/>
    </location>
</feature>
<reference evidence="9" key="1">
    <citation type="submission" date="2014-05" db="EMBL/GenBank/DDBJ databases">
        <title>The transcriptome of the halophilic microalga Tetraselmis sp. GSL018 isolated from the Great Salt Lake, Utah.</title>
        <authorList>
            <person name="Jinkerson R.E."/>
            <person name="D'Adamo S."/>
            <person name="Posewitz M.C."/>
        </authorList>
    </citation>
    <scope>NUCLEOTIDE SEQUENCE</scope>
    <source>
        <strain evidence="9">GSL018</strain>
    </source>
</reference>
<protein>
    <submittedName>
        <fullName evidence="9">Pumilio RNA-binding family</fullName>
    </submittedName>
</protein>
<evidence type="ECO:0000256" key="5">
    <source>
        <dbReference type="ARBA" id="ARBA00055193"/>
    </source>
</evidence>
<dbReference type="InterPro" id="IPR016024">
    <property type="entry name" value="ARM-type_fold"/>
</dbReference>
<feature type="region of interest" description="Disordered" evidence="7">
    <location>
        <begin position="414"/>
        <end position="446"/>
    </location>
</feature>
<keyword evidence="4" id="KW-0694">RNA-binding</keyword>
<dbReference type="CDD" id="cd07920">
    <property type="entry name" value="Pumilio"/>
    <property type="match status" value="1"/>
</dbReference>
<dbReference type="GO" id="GO:0003729">
    <property type="term" value="F:mRNA binding"/>
    <property type="evidence" value="ECO:0007669"/>
    <property type="project" value="UniProtKB-ARBA"/>
</dbReference>
<proteinExistence type="predicted"/>
<accession>A0A061R7X7</accession>
<name>A0A061R7X7_9CHLO</name>
<keyword evidence="3" id="KW-0677">Repeat</keyword>
<feature type="compositionally biased region" description="Basic and acidic residues" evidence="7">
    <location>
        <begin position="631"/>
        <end position="654"/>
    </location>
</feature>
<feature type="repeat" description="Pumilio" evidence="6">
    <location>
        <begin position="937"/>
        <end position="978"/>
    </location>
</feature>
<evidence type="ECO:0000256" key="6">
    <source>
        <dbReference type="PROSITE-ProRule" id="PRU00317"/>
    </source>
</evidence>
<dbReference type="AlphaFoldDB" id="A0A061R7X7"/>
<dbReference type="PANTHER" id="PTHR12537:SF12">
    <property type="entry name" value="MATERNAL PROTEIN PUMILIO"/>
    <property type="match status" value="1"/>
</dbReference>
<sequence length="1057" mass="112119">MADAAALRISNSYFNEQNREHWMASGTATDTEVDLKHVLRVKIAGGLGARATGSLQRSGSAPPLTDDGEGPFSSFCNAWAEMTVNGDHGWGTDGFANCLPREAERDLAALSDPSYVDYYYSNKNINPRLPPPRPGPIVSSGWSSSAVRDLQLPPQRSQDAILDQRAAARSLFSHSSSPRQGGTAPAARDSSRLQDSSSCNARAPDTQGKGLMGLSPLSTRPGKSLLSEATKNWDGDYSVNPSSPVFGDPSSPFAPGPLAKTVQDDAVLHGRPKPLSARGPSGLGFGSAPGTPTKRSGDTLSCFCDDSSSRFMRHSHQPSGASALSSTLSDMGDAASAAAVGDPSMQDPLKPMSIQELAAVQVAEQLTQTQVGEQVLTSGSASPSCLSPMRTPKTSQDSCGLPAGAYAADLLPSSVYGPGSSPPKAGLQPFGGQQQQQQGAASGPQHCATQVLPASLPQVPPPDSASAQAQQLQAQAAVAMSMMYPGLYAQPGMQAAALAQANAMYPQNGAFGGLGMGFPAISPALLLHVYAQQQAAAGGMMAGGPQAAPVGGAFPQMDMAAYHQQMMDLYASATGGSIQGTPLSAMAAMSSAPDLSSVNMATAAYAAANGIPFPQHCMGLGAMRPNYADAESGRGKGKDAVRRDVAKGQRGKTDKLAAEKAESCNCALLEQLKGSKGKKIELPDIIGHVMEFCTDQNGSRFIQLKLESCPPEDTIGVFQEILPQAIALMTDVFGNYVIQKFFEHGSEEQRDCLAGTLRGNVLSLSLQMYGCRVVQKALEVLGIDWQRMIVAELDGNVTRCVRDQNGNHVIQKCIECVPTPDIAFMIDSFKGQVVVMSAHPYGCRVVQRILEHCTDESRLRSVMAEVLGATSQLAQDQYGNYVVQHVLERGSPSDRTTVINQLAGHIVELSQHKFASNVVEKCLQHGSHPDKQILVAEIMGHSEENGPLQIMMKDQFGNYVVQKLFEVCDDHQREQLLARIKNHLHNLKKFTYGKHIVARVEKLVTNTQRMMKNSTAHLSVADAELAKPPSSGTSPDSLPGVLSTLAVSPRRRSATSQ</sequence>
<comment type="function">
    <text evidence="5">Sequence-specific RNA-binding protein that regulates translation and mRNA stability by binding the 3'-UTR of target mRNAs. Binds the APUM-binding elements (APBEs) in the 3'-UTR mRNA sequence of CLV1, PNH, WUS and FAS2.</text>
</comment>
<comment type="subcellular location">
    <subcellularLocation>
        <location evidence="1">Cytoplasm</location>
    </subcellularLocation>
</comment>
<feature type="repeat" description="Pumilio" evidence="6">
    <location>
        <begin position="756"/>
        <end position="791"/>
    </location>
</feature>
<dbReference type="EMBL" id="GBEZ01019829">
    <property type="protein sequence ID" value="JAC66780.1"/>
    <property type="molecule type" value="Transcribed_RNA"/>
</dbReference>
<dbReference type="FunFam" id="1.25.10.10:FF:000004">
    <property type="entry name" value="Pumilio homolog 1 isoform 2"/>
    <property type="match status" value="1"/>
</dbReference>
<dbReference type="PROSITE" id="PS50302">
    <property type="entry name" value="PUM"/>
    <property type="match status" value="8"/>
</dbReference>
<feature type="domain" description="PUM-HD" evidence="8">
    <location>
        <begin position="663"/>
        <end position="1004"/>
    </location>
</feature>
<evidence type="ECO:0000256" key="7">
    <source>
        <dbReference type="SAM" id="MobiDB-lite"/>
    </source>
</evidence>
<feature type="region of interest" description="Disordered" evidence="7">
    <location>
        <begin position="629"/>
        <end position="654"/>
    </location>
</feature>
<dbReference type="InterPro" id="IPR033712">
    <property type="entry name" value="Pumilio_RNA-bd"/>
</dbReference>
<feature type="repeat" description="Pumilio" evidence="6">
    <location>
        <begin position="792"/>
        <end position="827"/>
    </location>
</feature>
<dbReference type="InterPro" id="IPR011989">
    <property type="entry name" value="ARM-like"/>
</dbReference>
<feature type="compositionally biased region" description="Polar residues" evidence="7">
    <location>
        <begin position="374"/>
        <end position="385"/>
    </location>
</feature>
<dbReference type="PANTHER" id="PTHR12537">
    <property type="entry name" value="RNA BINDING PROTEIN PUMILIO-RELATED"/>
    <property type="match status" value="1"/>
</dbReference>
<evidence type="ECO:0000259" key="8">
    <source>
        <dbReference type="PROSITE" id="PS50303"/>
    </source>
</evidence>
<dbReference type="InterPro" id="IPR001313">
    <property type="entry name" value="Pumilio_RNA-bd_rpt"/>
</dbReference>
<dbReference type="GO" id="GO:0005737">
    <property type="term" value="C:cytoplasm"/>
    <property type="evidence" value="ECO:0007669"/>
    <property type="project" value="UniProtKB-SubCell"/>
</dbReference>
<feature type="compositionally biased region" description="Low complexity" evidence="7">
    <location>
        <begin position="414"/>
        <end position="445"/>
    </location>
</feature>
<dbReference type="GO" id="GO:0010608">
    <property type="term" value="P:post-transcriptional regulation of gene expression"/>
    <property type="evidence" value="ECO:0007669"/>
    <property type="project" value="TreeGrafter"/>
</dbReference>
<feature type="repeat" description="Pumilio" evidence="6">
    <location>
        <begin position="684"/>
        <end position="719"/>
    </location>
</feature>
<dbReference type="SMART" id="SM00025">
    <property type="entry name" value="Pumilio"/>
    <property type="match status" value="8"/>
</dbReference>
<feature type="region of interest" description="Disordered" evidence="7">
    <location>
        <begin position="374"/>
        <end position="398"/>
    </location>
</feature>
<dbReference type="PROSITE" id="PS50303">
    <property type="entry name" value="PUM_HD"/>
    <property type="match status" value="1"/>
</dbReference>
<dbReference type="InterPro" id="IPR033133">
    <property type="entry name" value="PUM-HD"/>
</dbReference>
<keyword evidence="2" id="KW-0963">Cytoplasm</keyword>
<feature type="region of interest" description="Disordered" evidence="7">
    <location>
        <begin position="270"/>
        <end position="299"/>
    </location>
</feature>
<evidence type="ECO:0000256" key="2">
    <source>
        <dbReference type="ARBA" id="ARBA00022490"/>
    </source>
</evidence>
<organism evidence="9">
    <name type="scientific">Tetraselmis sp. GSL018</name>
    <dbReference type="NCBI Taxonomy" id="582737"/>
    <lineage>
        <taxon>Eukaryota</taxon>
        <taxon>Viridiplantae</taxon>
        <taxon>Chlorophyta</taxon>
        <taxon>core chlorophytes</taxon>
        <taxon>Chlorodendrophyceae</taxon>
        <taxon>Chlorodendrales</taxon>
        <taxon>Chlorodendraceae</taxon>
        <taxon>Tetraselmis</taxon>
    </lineage>
</organism>
<evidence type="ECO:0000313" key="9">
    <source>
        <dbReference type="EMBL" id="JAC66780.1"/>
    </source>
</evidence>
<feature type="repeat" description="Pumilio" evidence="6">
    <location>
        <begin position="828"/>
        <end position="864"/>
    </location>
</feature>
<gene>
    <name evidence="9" type="primary">PUM</name>
    <name evidence="9" type="ORF">TSPGSL018_12822</name>
</gene>
<dbReference type="Gene3D" id="1.25.10.10">
    <property type="entry name" value="Leucine-rich Repeat Variant"/>
    <property type="match status" value="1"/>
</dbReference>